<reference evidence="1 2" key="1">
    <citation type="journal article" date="2019" name="Sci. Rep.">
        <title>Orb-weaving spider Araneus ventricosus genome elucidates the spidroin gene catalogue.</title>
        <authorList>
            <person name="Kono N."/>
            <person name="Nakamura H."/>
            <person name="Ohtoshi R."/>
            <person name="Moran D.A.P."/>
            <person name="Shinohara A."/>
            <person name="Yoshida Y."/>
            <person name="Fujiwara M."/>
            <person name="Mori M."/>
            <person name="Tomita M."/>
            <person name="Arakawa K."/>
        </authorList>
    </citation>
    <scope>NUCLEOTIDE SEQUENCE [LARGE SCALE GENOMIC DNA]</scope>
</reference>
<protein>
    <submittedName>
        <fullName evidence="1">Uncharacterized protein</fullName>
    </submittedName>
</protein>
<organism evidence="1 2">
    <name type="scientific">Araneus ventricosus</name>
    <name type="common">Orbweaver spider</name>
    <name type="synonym">Epeira ventricosa</name>
    <dbReference type="NCBI Taxonomy" id="182803"/>
    <lineage>
        <taxon>Eukaryota</taxon>
        <taxon>Metazoa</taxon>
        <taxon>Ecdysozoa</taxon>
        <taxon>Arthropoda</taxon>
        <taxon>Chelicerata</taxon>
        <taxon>Arachnida</taxon>
        <taxon>Araneae</taxon>
        <taxon>Araneomorphae</taxon>
        <taxon>Entelegynae</taxon>
        <taxon>Araneoidea</taxon>
        <taxon>Araneidae</taxon>
        <taxon>Araneus</taxon>
    </lineage>
</organism>
<accession>A0A4Y2DP25</accession>
<name>A0A4Y2DP25_ARAVE</name>
<gene>
    <name evidence="1" type="ORF">AVEN_13260_1</name>
</gene>
<comment type="caution">
    <text evidence="1">The sequence shown here is derived from an EMBL/GenBank/DDBJ whole genome shotgun (WGS) entry which is preliminary data.</text>
</comment>
<dbReference type="Proteomes" id="UP000499080">
    <property type="component" value="Unassembled WGS sequence"/>
</dbReference>
<dbReference type="AlphaFoldDB" id="A0A4Y2DP25"/>
<keyword evidence="2" id="KW-1185">Reference proteome</keyword>
<evidence type="ECO:0000313" key="1">
    <source>
        <dbReference type="EMBL" id="GBM17385.1"/>
    </source>
</evidence>
<dbReference type="EMBL" id="BGPR01000387">
    <property type="protein sequence ID" value="GBM17385.1"/>
    <property type="molecule type" value="Genomic_DNA"/>
</dbReference>
<proteinExistence type="predicted"/>
<sequence>MKVGKKERGYIYLPSVISSNRVDSSKGYQEDVLQNEKVGRRRGYTIYLQGRECDYLTECILQKEGYQKMGSSEEMIKKERKEEGTSIYRRMWL</sequence>
<evidence type="ECO:0000313" key="2">
    <source>
        <dbReference type="Proteomes" id="UP000499080"/>
    </source>
</evidence>